<evidence type="ECO:0000313" key="4">
    <source>
        <dbReference type="EMBL" id="CAF3748958.1"/>
    </source>
</evidence>
<feature type="compositionally biased region" description="Polar residues" evidence="1">
    <location>
        <begin position="387"/>
        <end position="400"/>
    </location>
</feature>
<dbReference type="Proteomes" id="UP000681722">
    <property type="component" value="Unassembled WGS sequence"/>
</dbReference>
<evidence type="ECO:0000256" key="1">
    <source>
        <dbReference type="SAM" id="MobiDB-lite"/>
    </source>
</evidence>
<feature type="compositionally biased region" description="Polar residues" evidence="1">
    <location>
        <begin position="351"/>
        <end position="380"/>
    </location>
</feature>
<sequence>MIKSEVRNSDQSSSNQQATIVRTFPATAVNTTAPSNSYSANSRTCQQISNLKRRFDDPNAIDLHSRKGRFAWTQIHNNWFLPILTRSDNEKYLCVRMVRSKVLSHYPNEIFRHCIQQHPLECYPVTIYEAELLNKINSHHSYYEYGQTLFNTSDQLTKLNAFKTFYDYLRKTITSPLSLSLSTSPSTSPTNNSSRQQQSHPRHPILSAHSQSQQYRHVTQNVSTFNSPIQVPSQQQMIDPSLSGHARPWPRMPQYPQLNNIESKVPQSPSLPSSSSSTQSFHRQVAPFNFQQQQTNGITIPSVTEQVRQAFTSNNSQAIANMTLAAQSQRPNFANHTQSHFRVPFLPPPSSSTRSVQPNLPTALVNSSTSGSRSNPPNMNKNKDGTRGTQNQTSEQSPTATTILTSRLHCGWLQINKLYTPYVSKSSLNHSEYRIPINLLLFYDLLKPNDSVETQPGTQEEIDLINQLCTKQNIKPFSTETKLIDLSLFYRVCCTKVLFVKELTTSDPRTDICKEWLSVVQINGGICRIRNLSTISEQTVPYVGNYLLKTFQMNKLSSYTTKNPTMHETEFLKLIVFFSNTKMNLKNVLLIDIESVRKEYVVDIILPFNDKFPTNILNYQQGSIRTSEKVAHSTSTSPPMAIQNRGENDIPPPPPTPPPSPPSPIVPVAEKLNENVVQQTTRRSNDHVQQPIKTLSETLNEPSRWSNDNNITSSIKTATDNQAQQQDRYNRTTVFRGHEMCAYICTAQGSSNSRECLSLQAICQTLFPGGDMDKLTRSLRHKGINRFRPQDPDVGEIRLVDIKDLEAHWDYIEEVMSSKPNGKIITSKEFYDCDQRVLDDDDVEIIACVNASLFRSKTTPSVTSSTSHGTSDDLSLSRLLDRRLSSIKASSPHPTNTSESDMLNVGEPFMTTKPIQSDLPIVENIQTQNDFGIDDSNHQHRIVEQTVQKEPVGEQLILNSVIPNEDTEIEQQQNPLNTNISEKRRCSEETNILDTLSSLGGTTDKKYNCLSFQKRVRFGEPSENNNNSGQHQEKEQQIIETTSQTQEENLRENNNVDVNKTTTTTTTTTNNHELNVNTMTKTNGEESSDESIGKIKRRSTKKHEDKTYFGIVEDGDDDSNDSSGSSSSSDYEMFNSASRKRKVALKQYQQRRRSTRTIMSKNNEQTRKYSQRAKRNILRTTTSSTKRLKTTGPAKWAIKFNVSPCTVLLDYYDPVYET</sequence>
<feature type="compositionally biased region" description="Pro residues" evidence="1">
    <location>
        <begin position="650"/>
        <end position="665"/>
    </location>
</feature>
<feature type="compositionally biased region" description="Polar residues" evidence="1">
    <location>
        <begin position="229"/>
        <end position="238"/>
    </location>
</feature>
<evidence type="ECO:0000313" key="2">
    <source>
        <dbReference type="EMBL" id="CAF0978355.1"/>
    </source>
</evidence>
<feature type="compositionally biased region" description="Low complexity" evidence="1">
    <location>
        <begin position="266"/>
        <end position="278"/>
    </location>
</feature>
<evidence type="ECO:0000313" key="5">
    <source>
        <dbReference type="EMBL" id="CAF3772933.1"/>
    </source>
</evidence>
<evidence type="ECO:0000313" key="6">
    <source>
        <dbReference type="Proteomes" id="UP000663829"/>
    </source>
</evidence>
<reference evidence="3" key="1">
    <citation type="submission" date="2021-02" db="EMBL/GenBank/DDBJ databases">
        <authorList>
            <person name="Nowell W R."/>
        </authorList>
    </citation>
    <scope>NUCLEOTIDE SEQUENCE</scope>
</reference>
<feature type="region of interest" description="Disordered" evidence="1">
    <location>
        <begin position="179"/>
        <end position="204"/>
    </location>
</feature>
<organism evidence="3 6">
    <name type="scientific">Didymodactylos carnosus</name>
    <dbReference type="NCBI Taxonomy" id="1234261"/>
    <lineage>
        <taxon>Eukaryota</taxon>
        <taxon>Metazoa</taxon>
        <taxon>Spiralia</taxon>
        <taxon>Gnathifera</taxon>
        <taxon>Rotifera</taxon>
        <taxon>Eurotatoria</taxon>
        <taxon>Bdelloidea</taxon>
        <taxon>Philodinida</taxon>
        <taxon>Philodinidae</taxon>
        <taxon>Didymodactylos</taxon>
    </lineage>
</organism>
<feature type="region of interest" description="Disordered" evidence="1">
    <location>
        <begin position="627"/>
        <end position="667"/>
    </location>
</feature>
<dbReference type="OrthoDB" id="10052580at2759"/>
<dbReference type="EMBL" id="CAJNOK010005601">
    <property type="protein sequence ID" value="CAF0978355.1"/>
    <property type="molecule type" value="Genomic_DNA"/>
</dbReference>
<feature type="region of interest" description="Disordered" evidence="1">
    <location>
        <begin position="696"/>
        <end position="726"/>
    </location>
</feature>
<feature type="compositionally biased region" description="Basic residues" evidence="1">
    <location>
        <begin position="1138"/>
        <end position="1153"/>
    </location>
</feature>
<protein>
    <submittedName>
        <fullName evidence="3">Uncharacterized protein</fullName>
    </submittedName>
</protein>
<dbReference type="EMBL" id="CAJNOQ010003223">
    <property type="protein sequence ID" value="CAF1001570.1"/>
    <property type="molecule type" value="Genomic_DNA"/>
</dbReference>
<evidence type="ECO:0000313" key="3">
    <source>
        <dbReference type="EMBL" id="CAF1001570.1"/>
    </source>
</evidence>
<proteinExistence type="predicted"/>
<name>A0A814GVX7_9BILA</name>
<feature type="compositionally biased region" description="Low complexity" evidence="1">
    <location>
        <begin position="1038"/>
        <end position="1078"/>
    </location>
</feature>
<dbReference type="Proteomes" id="UP000663829">
    <property type="component" value="Unassembled WGS sequence"/>
</dbReference>
<keyword evidence="6" id="KW-1185">Reference proteome</keyword>
<dbReference type="Proteomes" id="UP000682733">
    <property type="component" value="Unassembled WGS sequence"/>
</dbReference>
<dbReference type="AlphaFoldDB" id="A0A814GVX7"/>
<accession>A0A814GVX7</accession>
<comment type="caution">
    <text evidence="3">The sequence shown here is derived from an EMBL/GenBank/DDBJ whole genome shotgun (WGS) entry which is preliminary data.</text>
</comment>
<dbReference type="EMBL" id="CAJOBC010003222">
    <property type="protein sequence ID" value="CAF3772933.1"/>
    <property type="molecule type" value="Genomic_DNA"/>
</dbReference>
<dbReference type="Proteomes" id="UP000677228">
    <property type="component" value="Unassembled WGS sequence"/>
</dbReference>
<feature type="region of interest" description="Disordered" evidence="1">
    <location>
        <begin position="229"/>
        <end position="278"/>
    </location>
</feature>
<feature type="region of interest" description="Disordered" evidence="1">
    <location>
        <begin position="339"/>
        <end position="400"/>
    </location>
</feature>
<feature type="region of interest" description="Disordered" evidence="1">
    <location>
        <begin position="1019"/>
        <end position="1153"/>
    </location>
</feature>
<feature type="compositionally biased region" description="Low complexity" evidence="1">
    <location>
        <begin position="1121"/>
        <end position="1130"/>
    </location>
</feature>
<gene>
    <name evidence="3" type="ORF">GPM918_LOCUS13786</name>
    <name evidence="2" type="ORF">OVA965_LOCUS13452</name>
    <name evidence="5" type="ORF">SRO942_LOCUS13783</name>
    <name evidence="4" type="ORF">TMI583_LOCUS13452</name>
</gene>
<feature type="compositionally biased region" description="Low complexity" evidence="1">
    <location>
        <begin position="179"/>
        <end position="194"/>
    </location>
</feature>
<dbReference type="EMBL" id="CAJOBA010005605">
    <property type="protein sequence ID" value="CAF3748958.1"/>
    <property type="molecule type" value="Genomic_DNA"/>
</dbReference>